<dbReference type="Pfam" id="PF02645">
    <property type="entry name" value="DegV"/>
    <property type="match status" value="1"/>
</dbReference>
<gene>
    <name evidence="2" type="ORF">S12H4_15105</name>
</gene>
<organism evidence="2">
    <name type="scientific">marine sediment metagenome</name>
    <dbReference type="NCBI Taxonomy" id="412755"/>
    <lineage>
        <taxon>unclassified sequences</taxon>
        <taxon>metagenomes</taxon>
        <taxon>ecological metagenomes</taxon>
    </lineage>
</organism>
<evidence type="ECO:0008006" key="3">
    <source>
        <dbReference type="Google" id="ProtNLM"/>
    </source>
</evidence>
<dbReference type="AlphaFoldDB" id="X1U0T8"/>
<dbReference type="Gene3D" id="3.30.1180.10">
    <property type="match status" value="1"/>
</dbReference>
<evidence type="ECO:0000313" key="2">
    <source>
        <dbReference type="EMBL" id="GAI85924.1"/>
    </source>
</evidence>
<protein>
    <recommendedName>
        <fullName evidence="3">DegV family protein</fullName>
    </recommendedName>
</protein>
<keyword evidence="1" id="KW-0446">Lipid-binding</keyword>
<dbReference type="PANTHER" id="PTHR33434:SF2">
    <property type="entry name" value="FATTY ACID-BINDING PROTEIN TM_1468"/>
    <property type="match status" value="1"/>
</dbReference>
<dbReference type="InterPro" id="IPR003797">
    <property type="entry name" value="DegV"/>
</dbReference>
<accession>X1U0T8</accession>
<feature type="non-terminal residue" evidence="2">
    <location>
        <position position="1"/>
    </location>
</feature>
<dbReference type="SUPFAM" id="SSF82549">
    <property type="entry name" value="DAK1/DegV-like"/>
    <property type="match status" value="1"/>
</dbReference>
<dbReference type="PROSITE" id="PS51482">
    <property type="entry name" value="DEGV"/>
    <property type="match status" value="1"/>
</dbReference>
<name>X1U0T8_9ZZZZ</name>
<reference evidence="2" key="1">
    <citation type="journal article" date="2014" name="Front. Microbiol.">
        <title>High frequency of phylogenetically diverse reductive dehalogenase-homologous genes in deep subseafloor sedimentary metagenomes.</title>
        <authorList>
            <person name="Kawai M."/>
            <person name="Futagami T."/>
            <person name="Toyoda A."/>
            <person name="Takaki Y."/>
            <person name="Nishi S."/>
            <person name="Hori S."/>
            <person name="Arai W."/>
            <person name="Tsubouchi T."/>
            <person name="Morono Y."/>
            <person name="Uchiyama I."/>
            <person name="Ito T."/>
            <person name="Fujiyama A."/>
            <person name="Inagaki F."/>
            <person name="Takami H."/>
        </authorList>
    </citation>
    <scope>NUCLEOTIDE SEQUENCE</scope>
    <source>
        <strain evidence="2">Expedition CK06-06</strain>
    </source>
</reference>
<dbReference type="Gene3D" id="3.40.50.10170">
    <property type="match status" value="1"/>
</dbReference>
<dbReference type="PANTHER" id="PTHR33434">
    <property type="entry name" value="DEGV DOMAIN-CONTAINING PROTEIN DR_1986-RELATED"/>
    <property type="match status" value="1"/>
</dbReference>
<evidence type="ECO:0000256" key="1">
    <source>
        <dbReference type="ARBA" id="ARBA00023121"/>
    </source>
</evidence>
<dbReference type="InterPro" id="IPR043168">
    <property type="entry name" value="DegV_C"/>
</dbReference>
<comment type="caution">
    <text evidence="2">The sequence shown here is derived from an EMBL/GenBank/DDBJ whole genome shotgun (WGS) entry which is preliminary data.</text>
</comment>
<dbReference type="NCBIfam" id="TIGR00762">
    <property type="entry name" value="DegV"/>
    <property type="match status" value="1"/>
</dbReference>
<dbReference type="EMBL" id="BARW01007233">
    <property type="protein sequence ID" value="GAI85924.1"/>
    <property type="molecule type" value="Genomic_DNA"/>
</dbReference>
<proteinExistence type="predicted"/>
<dbReference type="InterPro" id="IPR050270">
    <property type="entry name" value="DegV_domain_contain"/>
</dbReference>
<dbReference type="GO" id="GO:0008289">
    <property type="term" value="F:lipid binding"/>
    <property type="evidence" value="ECO:0007669"/>
    <property type="project" value="UniProtKB-KW"/>
</dbReference>
<sequence length="290" mass="32287">GIVADSTCDMDPEYLKKFNIATVPLKIIFGDEIKNQNVDITNKEYYTRLREGEFPSTGAPAPKAFKEAIDKALEQYEEILFFSIGNKLSATFSVASMVKKQFFDDRVTLIDTNTLSVTMSLIILPAARMIAKGASKEEVLEFVNKTIPHTQVFGGSPSLKYLHKGGRLSRGKYLVGAALNFQPLVTVTDGLITSPGRVRKEKELLRHMRKVTRKIAEHHLTELVIVGHCDNKEKADVWADYLKKLPKAPKEVLVWEIGPVIGTHLGPDTIGVVWVGEININSLNNGLNRK</sequence>